<feature type="binding site" evidence="9">
    <location>
        <position position="200"/>
    </location>
    <ligand>
        <name>substrate</name>
    </ligand>
</feature>
<feature type="binding site" evidence="9">
    <location>
        <position position="401"/>
    </location>
    <ligand>
        <name>substrate</name>
    </ligand>
</feature>
<dbReference type="PRINTS" id="PR00750">
    <property type="entry name" value="BETAAMYLASE"/>
</dbReference>
<feature type="active site" description="Proton acceptor" evidence="8">
    <location>
        <position position="481"/>
    </location>
</feature>
<dbReference type="InterPro" id="IPR017853">
    <property type="entry name" value="GH"/>
</dbReference>
<keyword evidence="6 10" id="KW-0326">Glycosidase</keyword>
<keyword evidence="13" id="KW-1185">Reference proteome</keyword>
<dbReference type="AlphaFoldDB" id="A0A8T2U173"/>
<dbReference type="EC" id="3.2.1.2" evidence="3 10"/>
<reference evidence="12" key="1">
    <citation type="submission" date="2021-08" db="EMBL/GenBank/DDBJ databases">
        <title>WGS assembly of Ceratopteris richardii.</title>
        <authorList>
            <person name="Marchant D.B."/>
            <person name="Chen G."/>
            <person name="Jenkins J."/>
            <person name="Shu S."/>
            <person name="Leebens-Mack J."/>
            <person name="Grimwood J."/>
            <person name="Schmutz J."/>
            <person name="Soltis P."/>
            <person name="Soltis D."/>
            <person name="Chen Z.-H."/>
        </authorList>
    </citation>
    <scope>NUCLEOTIDE SEQUENCE</scope>
    <source>
        <strain evidence="12">Whitten #5841</strain>
        <tissue evidence="12">Leaf</tissue>
    </source>
</reference>
<dbReference type="PROSITE" id="PS00679">
    <property type="entry name" value="BETA_AMYLASE_2"/>
    <property type="match status" value="1"/>
</dbReference>
<dbReference type="InterPro" id="IPR001554">
    <property type="entry name" value="Glyco_hydro_14"/>
</dbReference>
<comment type="catalytic activity">
    <reaction evidence="1 10">
        <text>Hydrolysis of (1-&gt;4)-alpha-D-glucosidic linkages in polysaccharides so as to remove successive maltose units from the non-reducing ends of the chains.</text>
        <dbReference type="EC" id="3.2.1.2"/>
    </reaction>
</comment>
<keyword evidence="5 10" id="KW-0119">Carbohydrate metabolism</keyword>
<feature type="binding site" evidence="9">
    <location>
        <position position="396"/>
    </location>
    <ligand>
        <name>substrate</name>
    </ligand>
</feature>
<evidence type="ECO:0000313" key="12">
    <source>
        <dbReference type="EMBL" id="KAH7428388.1"/>
    </source>
</evidence>
<dbReference type="PROSITE" id="PS00506">
    <property type="entry name" value="BETA_AMYLASE_1"/>
    <property type="match status" value="1"/>
</dbReference>
<dbReference type="OrthoDB" id="1660156at2759"/>
<dbReference type="PANTHER" id="PTHR31352:SF31">
    <property type="entry name" value="BETA-AMYLASE 1, CHLOROPLASTIC"/>
    <property type="match status" value="1"/>
</dbReference>
<dbReference type="SUPFAM" id="SSF51445">
    <property type="entry name" value="(Trans)glycosidases"/>
    <property type="match status" value="1"/>
</dbReference>
<dbReference type="GO" id="GO:0016161">
    <property type="term" value="F:beta-amylase activity"/>
    <property type="evidence" value="ECO:0007669"/>
    <property type="project" value="UniProtKB-EC"/>
</dbReference>
<evidence type="ECO:0000313" key="13">
    <source>
        <dbReference type="Proteomes" id="UP000825935"/>
    </source>
</evidence>
<dbReference type="EMBL" id="CM035415">
    <property type="protein sequence ID" value="KAH7428388.1"/>
    <property type="molecule type" value="Genomic_DNA"/>
</dbReference>
<evidence type="ECO:0000256" key="10">
    <source>
        <dbReference type="RuleBase" id="RU000509"/>
    </source>
</evidence>
<dbReference type="Gene3D" id="3.20.20.80">
    <property type="entry name" value="Glycosidases"/>
    <property type="match status" value="1"/>
</dbReference>
<dbReference type="Pfam" id="PF01373">
    <property type="entry name" value="Glyco_hydro_14"/>
    <property type="match status" value="1"/>
</dbReference>
<organism evidence="12 13">
    <name type="scientific">Ceratopteris richardii</name>
    <name type="common">Triangle waterfern</name>
    <dbReference type="NCBI Taxonomy" id="49495"/>
    <lineage>
        <taxon>Eukaryota</taxon>
        <taxon>Viridiplantae</taxon>
        <taxon>Streptophyta</taxon>
        <taxon>Embryophyta</taxon>
        <taxon>Tracheophyta</taxon>
        <taxon>Polypodiopsida</taxon>
        <taxon>Polypodiidae</taxon>
        <taxon>Polypodiales</taxon>
        <taxon>Pteridineae</taxon>
        <taxon>Pteridaceae</taxon>
        <taxon>Parkerioideae</taxon>
        <taxon>Ceratopteris</taxon>
    </lineage>
</organism>
<evidence type="ECO:0000256" key="4">
    <source>
        <dbReference type="ARBA" id="ARBA00022801"/>
    </source>
</evidence>
<dbReference type="InterPro" id="IPR018238">
    <property type="entry name" value="Glyco_hydro_14_CS"/>
</dbReference>
<evidence type="ECO:0000256" key="6">
    <source>
        <dbReference type="ARBA" id="ARBA00023295"/>
    </source>
</evidence>
<dbReference type="EMBL" id="CM035415">
    <property type="protein sequence ID" value="KAH7428387.1"/>
    <property type="molecule type" value="Genomic_DNA"/>
</dbReference>
<dbReference type="Proteomes" id="UP000825935">
    <property type="component" value="Chromosome 10"/>
</dbReference>
<dbReference type="PANTHER" id="PTHR31352">
    <property type="entry name" value="BETA-AMYLASE 1, CHLOROPLASTIC"/>
    <property type="match status" value="1"/>
</dbReference>
<name>A0A8T2U173_CERRI</name>
<dbReference type="GO" id="GO:0000272">
    <property type="term" value="P:polysaccharide catabolic process"/>
    <property type="evidence" value="ECO:0007669"/>
    <property type="project" value="UniProtKB-KW"/>
</dbReference>
<feature type="binding site" evidence="9">
    <location>
        <position position="524"/>
    </location>
    <ligand>
        <name>substrate</name>
    </ligand>
</feature>
<feature type="binding site" evidence="9">
    <location>
        <position position="443"/>
    </location>
    <ligand>
        <name>substrate</name>
    </ligand>
</feature>
<protein>
    <recommendedName>
        <fullName evidence="3 10">Beta-amylase</fullName>
        <ecNumber evidence="3 10">3.2.1.2</ecNumber>
    </recommendedName>
</protein>
<keyword evidence="7 10" id="KW-0624">Polysaccharide degradation</keyword>
<proteinExistence type="inferred from homology"/>
<sequence length="579" mass="65409">METLTCSVAAIRPFKPLKQIQFQRLLTLAEHSLQHRRLARVQRHASTSGPISYEYFRKAREGQDQHAMVASSRSGLSSILLRSEDASTSGERVHPACEPRNPMKKPCSGVPVYVMLPLDSIDPCQNIVNSKHAMSSSLQELKTAGVEGVMMDIWWGIVERDEPGRFEWRGYKELISMVHNHGLKIQAVMSFHQCGGNVGDSCLIPLPKWVVEEIDRNPDLAYTDKGGRRNYEYVSLGSDTLPVLRGRTPLQVYSDYMRSFRNNFKEYLGNCIVEVQVGMGPAGELRYPSYPESNGIWRFPGIGEFQCYDKYMLSSLKGAATAIGRPEWGHAGPHDSGSYNDFPEDTDFFRRDGRWNSYYGEFFLQWYSSLLLAHGERVLSAANDVFRETSIKLSGKVGGIHWHYGSRSHAAELTAGYYNTRFRDGYLPIFSMFGRHCITLNFTCIEMKDSEQPIEARCSPESLVKQVVLAARNVGVCVAGENALPRFDEGAQRQVVANSRLTFEDDPYGAAGTVEPMCAFTFLRMSKTLFQCDNWRQFVSFVMLMREGTVHHDLAEDHKISEIVQTTRMLIKETAAAFT</sequence>
<feature type="binding site" evidence="9">
    <location>
        <position position="192"/>
    </location>
    <ligand>
        <name>substrate</name>
    </ligand>
</feature>
<evidence type="ECO:0000256" key="5">
    <source>
        <dbReference type="ARBA" id="ARBA00023277"/>
    </source>
</evidence>
<accession>A0A8T2U173</accession>
<evidence type="ECO:0000256" key="2">
    <source>
        <dbReference type="ARBA" id="ARBA00005652"/>
    </source>
</evidence>
<comment type="similarity">
    <text evidence="2 10">Belongs to the glycosyl hydrolase 14 family.</text>
</comment>
<evidence type="ECO:0000256" key="3">
    <source>
        <dbReference type="ARBA" id="ARBA00012594"/>
    </source>
</evidence>
<feature type="binding site" evidence="9">
    <location>
        <position position="152"/>
    </location>
    <ligand>
        <name>substrate</name>
    </ligand>
</feature>
<evidence type="ECO:0000256" key="8">
    <source>
        <dbReference type="PIRSR" id="PIRSR601554-1"/>
    </source>
</evidence>
<evidence type="ECO:0000313" key="11">
    <source>
        <dbReference type="EMBL" id="KAH7428387.1"/>
    </source>
</evidence>
<gene>
    <name evidence="11" type="ORF">KP509_10G090300</name>
    <name evidence="12" type="ORF">KP509_10G090400</name>
</gene>
<evidence type="ECO:0000256" key="7">
    <source>
        <dbReference type="ARBA" id="ARBA00023326"/>
    </source>
</evidence>
<keyword evidence="4 10" id="KW-0378">Hydrolase</keyword>
<feature type="active site" description="Proton donor" evidence="8">
    <location>
        <position position="284"/>
    </location>
</feature>
<comment type="caution">
    <text evidence="12">The sequence shown here is derived from an EMBL/GenBank/DDBJ whole genome shotgun (WGS) entry which is preliminary data.</text>
</comment>
<evidence type="ECO:0000256" key="9">
    <source>
        <dbReference type="PIRSR" id="PIRSR601554-2"/>
    </source>
</evidence>
<evidence type="ECO:0000256" key="1">
    <source>
        <dbReference type="ARBA" id="ARBA00000546"/>
    </source>
</evidence>
<feature type="binding site" evidence="9">
    <location>
        <begin position="482"/>
        <end position="483"/>
    </location>
    <ligand>
        <name>substrate</name>
    </ligand>
</feature>